<dbReference type="Proteomes" id="UP000275408">
    <property type="component" value="Unassembled WGS sequence"/>
</dbReference>
<sequence>MISATPKHLLSTAKQTDDFHKSFFLIETVQINLGKAKPRDFYKLLIKTHNEDHTGPLRWSQNLSINSDTWSKIFKSLKSICKDTKLVEFQFKLIHRTIVTNRELFRFGIKPDEECLGPRMFTNLFNRSVMKSPEIIISVIRPSDEGRKMEDQTHRKEFLTIFEKDQFPIKGDYKRVFRIHKTSAMAVFGLKRNIKCLVFLLITLNLAKSFVPRFHNTARDPQKRDPVKGPRFRDPVRDPQERDPVLPLVVGDPQVPHSDLHPIVSDPEERDPVKVKTTQENADMESE</sequence>
<feature type="compositionally biased region" description="Basic and acidic residues" evidence="1">
    <location>
        <begin position="217"/>
        <end position="244"/>
    </location>
</feature>
<dbReference type="EMBL" id="RCHS01001087">
    <property type="protein sequence ID" value="RMX55305.1"/>
    <property type="molecule type" value="Genomic_DNA"/>
</dbReference>
<reference evidence="2 3" key="1">
    <citation type="journal article" date="2018" name="Sci. Rep.">
        <title>Comparative analysis of the Pocillopora damicornis genome highlights role of immune system in coral evolution.</title>
        <authorList>
            <person name="Cunning R."/>
            <person name="Bay R.A."/>
            <person name="Gillette P."/>
            <person name="Baker A.C."/>
            <person name="Traylor-Knowles N."/>
        </authorList>
    </citation>
    <scope>NUCLEOTIDE SEQUENCE [LARGE SCALE GENOMIC DNA]</scope>
    <source>
        <strain evidence="2">RSMAS</strain>
        <tissue evidence="2">Whole animal</tissue>
    </source>
</reference>
<organism evidence="2 3">
    <name type="scientific">Pocillopora damicornis</name>
    <name type="common">Cauliflower coral</name>
    <name type="synonym">Millepora damicornis</name>
    <dbReference type="NCBI Taxonomy" id="46731"/>
    <lineage>
        <taxon>Eukaryota</taxon>
        <taxon>Metazoa</taxon>
        <taxon>Cnidaria</taxon>
        <taxon>Anthozoa</taxon>
        <taxon>Hexacorallia</taxon>
        <taxon>Scleractinia</taxon>
        <taxon>Astrocoeniina</taxon>
        <taxon>Pocilloporidae</taxon>
        <taxon>Pocillopora</taxon>
    </lineage>
</organism>
<proteinExistence type="predicted"/>
<evidence type="ECO:0000313" key="3">
    <source>
        <dbReference type="Proteomes" id="UP000275408"/>
    </source>
</evidence>
<dbReference type="AlphaFoldDB" id="A0A3M6UNV3"/>
<evidence type="ECO:0000313" key="2">
    <source>
        <dbReference type="EMBL" id="RMX55305.1"/>
    </source>
</evidence>
<evidence type="ECO:0000256" key="1">
    <source>
        <dbReference type="SAM" id="MobiDB-lite"/>
    </source>
</evidence>
<keyword evidence="3" id="KW-1185">Reference proteome</keyword>
<name>A0A3M6UNV3_POCDA</name>
<accession>A0A3M6UNV3</accession>
<feature type="non-terminal residue" evidence="2">
    <location>
        <position position="287"/>
    </location>
</feature>
<feature type="region of interest" description="Disordered" evidence="1">
    <location>
        <begin position="216"/>
        <end position="287"/>
    </location>
</feature>
<comment type="caution">
    <text evidence="2">The sequence shown here is derived from an EMBL/GenBank/DDBJ whole genome shotgun (WGS) entry which is preliminary data.</text>
</comment>
<gene>
    <name evidence="2" type="ORF">pdam_00025138</name>
</gene>
<protein>
    <submittedName>
        <fullName evidence="2">Uncharacterized protein</fullName>
    </submittedName>
</protein>